<protein>
    <submittedName>
        <fullName evidence="2">AlpA family transcriptional regulator</fullName>
    </submittedName>
</protein>
<dbReference type="EMBL" id="VIWT01000001">
    <property type="protein sequence ID" value="TWF97511.1"/>
    <property type="molecule type" value="Genomic_DNA"/>
</dbReference>
<keyword evidence="3" id="KW-1185">Reference proteome</keyword>
<accession>A0A561UDS8</accession>
<evidence type="ECO:0000259" key="1">
    <source>
        <dbReference type="Pfam" id="PF12728"/>
    </source>
</evidence>
<sequence length="66" mass="7778">MANPRPKVTEPLTVDEFCQALKISRSTFYEWRQKRRAPHCIKLPNGALRIRQDDYEAWLNDCEEAA</sequence>
<dbReference type="OrthoDB" id="194758at2"/>
<reference evidence="2 3" key="1">
    <citation type="submission" date="2019-06" db="EMBL/GenBank/DDBJ databases">
        <title>Sequencing the genomes of 1000 actinobacteria strains.</title>
        <authorList>
            <person name="Klenk H.-P."/>
        </authorList>
    </citation>
    <scope>NUCLEOTIDE SEQUENCE [LARGE SCALE GENOMIC DNA]</scope>
    <source>
        <strain evidence="2 3">DSM 44826</strain>
    </source>
</reference>
<evidence type="ECO:0000313" key="3">
    <source>
        <dbReference type="Proteomes" id="UP000317940"/>
    </source>
</evidence>
<dbReference type="RefSeq" id="WP_145904028.1">
    <property type="nucleotide sequence ID" value="NZ_BAAAMZ010000008.1"/>
</dbReference>
<evidence type="ECO:0000313" key="2">
    <source>
        <dbReference type="EMBL" id="TWF97511.1"/>
    </source>
</evidence>
<comment type="caution">
    <text evidence="2">The sequence shown here is derived from an EMBL/GenBank/DDBJ whole genome shotgun (WGS) entry which is preliminary data.</text>
</comment>
<dbReference type="Proteomes" id="UP000317940">
    <property type="component" value="Unassembled WGS sequence"/>
</dbReference>
<feature type="domain" description="Helix-turn-helix" evidence="1">
    <location>
        <begin position="12"/>
        <end position="61"/>
    </location>
</feature>
<dbReference type="InterPro" id="IPR009061">
    <property type="entry name" value="DNA-bd_dom_put_sf"/>
</dbReference>
<proteinExistence type="predicted"/>
<organism evidence="2 3">
    <name type="scientific">Kitasatospora viridis</name>
    <dbReference type="NCBI Taxonomy" id="281105"/>
    <lineage>
        <taxon>Bacteria</taxon>
        <taxon>Bacillati</taxon>
        <taxon>Actinomycetota</taxon>
        <taxon>Actinomycetes</taxon>
        <taxon>Kitasatosporales</taxon>
        <taxon>Streptomycetaceae</taxon>
        <taxon>Kitasatospora</taxon>
    </lineage>
</organism>
<name>A0A561UDS8_9ACTN</name>
<dbReference type="Pfam" id="PF12728">
    <property type="entry name" value="HTH_17"/>
    <property type="match status" value="1"/>
</dbReference>
<dbReference type="SUPFAM" id="SSF46955">
    <property type="entry name" value="Putative DNA-binding domain"/>
    <property type="match status" value="1"/>
</dbReference>
<dbReference type="InterPro" id="IPR041657">
    <property type="entry name" value="HTH_17"/>
</dbReference>
<dbReference type="AlphaFoldDB" id="A0A561UDS8"/>
<gene>
    <name evidence="2" type="ORF">FHX73_111292</name>
</gene>